<dbReference type="Proteomes" id="UP000499080">
    <property type="component" value="Unassembled WGS sequence"/>
</dbReference>
<feature type="region of interest" description="Disordered" evidence="1">
    <location>
        <begin position="224"/>
        <end position="253"/>
    </location>
</feature>
<evidence type="ECO:0008006" key="4">
    <source>
        <dbReference type="Google" id="ProtNLM"/>
    </source>
</evidence>
<sequence length="253" mass="29269">MECVALSPASSHFITDGLYTSFAMWRFIFRARSKTIPLNGAVTWKQGHDRTCRIRCDHIESLAHVICYCLVHPRALQLRHNALVGRVKTAIGHIVQIMYENQRVPNSNLRPDLVVAYRSEIYIIDVTVTFEDGKDPFDRARERKHHAYANIINTFKTPTNTVEIIPFAMGALGSCHPQNDYFMKKFVSRSYLTKFRKFCTCDTIKWSRDIYAEHVTGIRQYDPTELNISTQRPPEPKSETNEESMEIRPTNNN</sequence>
<protein>
    <recommendedName>
        <fullName evidence="4">Reverse transcriptase zinc-binding domain-containing protein</fullName>
    </recommendedName>
</protein>
<keyword evidence="3" id="KW-1185">Reference proteome</keyword>
<proteinExistence type="predicted"/>
<dbReference type="AlphaFoldDB" id="A0A4Y2LV68"/>
<reference evidence="2 3" key="1">
    <citation type="journal article" date="2019" name="Sci. Rep.">
        <title>Orb-weaving spider Araneus ventricosus genome elucidates the spidroin gene catalogue.</title>
        <authorList>
            <person name="Kono N."/>
            <person name="Nakamura H."/>
            <person name="Ohtoshi R."/>
            <person name="Moran D.A.P."/>
            <person name="Shinohara A."/>
            <person name="Yoshida Y."/>
            <person name="Fujiwara M."/>
            <person name="Mori M."/>
            <person name="Tomita M."/>
            <person name="Arakawa K."/>
        </authorList>
    </citation>
    <scope>NUCLEOTIDE SEQUENCE [LARGE SCALE GENOMIC DNA]</scope>
</reference>
<organism evidence="2 3">
    <name type="scientific">Araneus ventricosus</name>
    <name type="common">Orbweaver spider</name>
    <name type="synonym">Epeira ventricosa</name>
    <dbReference type="NCBI Taxonomy" id="182803"/>
    <lineage>
        <taxon>Eukaryota</taxon>
        <taxon>Metazoa</taxon>
        <taxon>Ecdysozoa</taxon>
        <taxon>Arthropoda</taxon>
        <taxon>Chelicerata</taxon>
        <taxon>Arachnida</taxon>
        <taxon>Araneae</taxon>
        <taxon>Araneomorphae</taxon>
        <taxon>Entelegynae</taxon>
        <taxon>Araneoidea</taxon>
        <taxon>Araneidae</taxon>
        <taxon>Araneus</taxon>
    </lineage>
</organism>
<evidence type="ECO:0000313" key="3">
    <source>
        <dbReference type="Proteomes" id="UP000499080"/>
    </source>
</evidence>
<comment type="caution">
    <text evidence="2">The sequence shown here is derived from an EMBL/GenBank/DDBJ whole genome shotgun (WGS) entry which is preliminary data.</text>
</comment>
<accession>A0A4Y2LV68</accession>
<evidence type="ECO:0000256" key="1">
    <source>
        <dbReference type="SAM" id="MobiDB-lite"/>
    </source>
</evidence>
<evidence type="ECO:0000313" key="2">
    <source>
        <dbReference type="EMBL" id="GBN17406.1"/>
    </source>
</evidence>
<dbReference type="EMBL" id="BGPR01006252">
    <property type="protein sequence ID" value="GBN17406.1"/>
    <property type="molecule type" value="Genomic_DNA"/>
</dbReference>
<name>A0A4Y2LV68_ARAVE</name>
<dbReference type="OrthoDB" id="6436534at2759"/>
<gene>
    <name evidence="2" type="ORF">AVEN_61822_1</name>
</gene>